<name>A0ABU3Q2T0_9SPHN</name>
<dbReference type="RefSeq" id="WP_315722557.1">
    <property type="nucleotide sequence ID" value="NZ_JAVUPU010000001.1"/>
</dbReference>
<dbReference type="GO" id="GO:0016787">
    <property type="term" value="F:hydrolase activity"/>
    <property type="evidence" value="ECO:0007669"/>
    <property type="project" value="UniProtKB-KW"/>
</dbReference>
<comment type="similarity">
    <text evidence="1">Belongs to the esterase D family.</text>
</comment>
<keyword evidence="2 3" id="KW-0378">Hydrolase</keyword>
<dbReference type="EMBL" id="JAVUPU010000001">
    <property type="protein sequence ID" value="MDT9597379.1"/>
    <property type="molecule type" value="Genomic_DNA"/>
</dbReference>
<dbReference type="SUPFAM" id="SSF53474">
    <property type="entry name" value="alpha/beta-Hydrolases"/>
    <property type="match status" value="1"/>
</dbReference>
<organism evidence="3 4">
    <name type="scientific">Sphingosinicella rhizophila</name>
    <dbReference type="NCBI Taxonomy" id="3050082"/>
    <lineage>
        <taxon>Bacteria</taxon>
        <taxon>Pseudomonadati</taxon>
        <taxon>Pseudomonadota</taxon>
        <taxon>Alphaproteobacteria</taxon>
        <taxon>Sphingomonadales</taxon>
        <taxon>Sphingosinicellaceae</taxon>
        <taxon>Sphingosinicella</taxon>
    </lineage>
</organism>
<dbReference type="InterPro" id="IPR000801">
    <property type="entry name" value="Esterase-like"/>
</dbReference>
<comment type="caution">
    <text evidence="3">The sequence shown here is derived from an EMBL/GenBank/DDBJ whole genome shotgun (WGS) entry which is preliminary data.</text>
</comment>
<proteinExistence type="inferred from homology"/>
<dbReference type="InterPro" id="IPR052558">
    <property type="entry name" value="Siderophore_Hydrolase_D"/>
</dbReference>
<keyword evidence="4" id="KW-1185">Reference proteome</keyword>
<reference evidence="3 4" key="1">
    <citation type="submission" date="2023-05" db="EMBL/GenBank/DDBJ databases">
        <authorList>
            <person name="Guo Y."/>
        </authorList>
    </citation>
    <scope>NUCLEOTIDE SEQUENCE [LARGE SCALE GENOMIC DNA]</scope>
    <source>
        <strain evidence="3 4">GR2756</strain>
    </source>
</reference>
<gene>
    <name evidence="3" type="ORF">RQX22_00245</name>
</gene>
<dbReference type="Gene3D" id="3.40.50.1820">
    <property type="entry name" value="alpha/beta hydrolase"/>
    <property type="match status" value="1"/>
</dbReference>
<evidence type="ECO:0000256" key="1">
    <source>
        <dbReference type="ARBA" id="ARBA00005622"/>
    </source>
</evidence>
<dbReference type="InterPro" id="IPR029058">
    <property type="entry name" value="AB_hydrolase_fold"/>
</dbReference>
<protein>
    <submittedName>
        <fullName evidence="3">Alpha/beta hydrolase-fold protein</fullName>
    </submittedName>
</protein>
<accession>A0ABU3Q2T0</accession>
<dbReference type="PANTHER" id="PTHR40841:SF2">
    <property type="entry name" value="SIDEROPHORE-DEGRADING ESTERASE (EUROFUNG)"/>
    <property type="match status" value="1"/>
</dbReference>
<dbReference type="PANTHER" id="PTHR40841">
    <property type="entry name" value="SIDEROPHORE TRIACETYLFUSARININE C ESTERASE"/>
    <property type="match status" value="1"/>
</dbReference>
<sequence>MTIADFKTTGSPWPLRNSEAFEYHSKAVGADMAIGTWSPSPEHFARFGQGNPELDIVYVLDASFMLGMAAGNCMLQYADLIDPGFKPVLLVGLDYLVGQVNARSRDYTMADSFPPAMMDALASIPKLGGAGNFLAFLEDELDPFIRSKYNVSDRPAAILGDSWGGTFTFYAFLQQSKLFDRYWLGSPGIFTTDNDYIAQLEERLKGKLVHPTKMFLSMGSREMDGGVDFYEDMGRNYQRLVSVLEKAGRDDLEYKSKIYDGYTHTSVVAPSLNDALLYLLGK</sequence>
<evidence type="ECO:0000313" key="3">
    <source>
        <dbReference type="EMBL" id="MDT9597379.1"/>
    </source>
</evidence>
<evidence type="ECO:0000256" key="2">
    <source>
        <dbReference type="ARBA" id="ARBA00022801"/>
    </source>
</evidence>
<dbReference type="Pfam" id="PF00756">
    <property type="entry name" value="Esterase"/>
    <property type="match status" value="1"/>
</dbReference>
<dbReference type="Proteomes" id="UP001259572">
    <property type="component" value="Unassembled WGS sequence"/>
</dbReference>
<evidence type="ECO:0000313" key="4">
    <source>
        <dbReference type="Proteomes" id="UP001259572"/>
    </source>
</evidence>